<keyword evidence="3" id="KW-1185">Reference proteome</keyword>
<dbReference type="OrthoDB" id="27934at2759"/>
<feature type="compositionally biased region" description="Low complexity" evidence="1">
    <location>
        <begin position="323"/>
        <end position="347"/>
    </location>
</feature>
<feature type="region of interest" description="Disordered" evidence="1">
    <location>
        <begin position="306"/>
        <end position="356"/>
    </location>
</feature>
<dbReference type="EMBL" id="NHYD01003434">
    <property type="protein sequence ID" value="PPQ77715.1"/>
    <property type="molecule type" value="Genomic_DNA"/>
</dbReference>
<feature type="region of interest" description="Disordered" evidence="1">
    <location>
        <begin position="547"/>
        <end position="588"/>
    </location>
</feature>
<proteinExistence type="predicted"/>
<accession>A0A409WGU6</accession>
<dbReference type="STRING" id="93625.A0A409WGU6"/>
<dbReference type="InParanoid" id="A0A409WGU6"/>
<evidence type="ECO:0000256" key="1">
    <source>
        <dbReference type="SAM" id="MobiDB-lite"/>
    </source>
</evidence>
<dbReference type="Gene3D" id="6.10.140.1020">
    <property type="match status" value="1"/>
</dbReference>
<evidence type="ECO:0000313" key="3">
    <source>
        <dbReference type="Proteomes" id="UP000283269"/>
    </source>
</evidence>
<feature type="compositionally biased region" description="Basic and acidic residues" evidence="1">
    <location>
        <begin position="214"/>
        <end position="223"/>
    </location>
</feature>
<comment type="caution">
    <text evidence="2">The sequence shown here is derived from an EMBL/GenBank/DDBJ whole genome shotgun (WGS) entry which is preliminary data.</text>
</comment>
<gene>
    <name evidence="2" type="ORF">CVT25_011150</name>
</gene>
<organism evidence="2 3">
    <name type="scientific">Psilocybe cyanescens</name>
    <dbReference type="NCBI Taxonomy" id="93625"/>
    <lineage>
        <taxon>Eukaryota</taxon>
        <taxon>Fungi</taxon>
        <taxon>Dikarya</taxon>
        <taxon>Basidiomycota</taxon>
        <taxon>Agaricomycotina</taxon>
        <taxon>Agaricomycetes</taxon>
        <taxon>Agaricomycetidae</taxon>
        <taxon>Agaricales</taxon>
        <taxon>Agaricineae</taxon>
        <taxon>Strophariaceae</taxon>
        <taxon>Psilocybe</taxon>
    </lineage>
</organism>
<sequence length="762" mass="82976">MLKCGSSLSDDDYVDQVALHRLDALPSICQRNILLFNGILLTGKLPKNPTRQLPKDLLIRESLASSVQKTVLGPSLCDGETQADYLSSRVEPSSATAVEKYFSKSLEYEHLAMQCSQMDPDRSQTPCSGVVWAASSIINISALVLISSSVIQVHLGFSHRVDFESCEGLPSLLPESFKSTAGHSDDILPRPIFNGENENQERDANAKFSISPENRPDTSRSSETRVLAISGSDTAITDVSLTSTKQVDQSHEDTGTGCASHHSDIPSSSPLVHIEYTQSDPYFTPATIVRAHSPDFRTDVVGIQELVSSSPPPSPSMTSNYLPSSSPISSSSPMDRSTRTPPTSSPIVPGEYAQRPSEGVQEDFYMDETYAAFSHYPLDHGPYQPLNRHASDDFFQLPTPHQHMSSISETLVPPTFIQNFLDATTDTPHNVEQYPPTELNLTASETDLSLPGPSNRPLPTPPSIADAIPNPLQSRQAAPKNVVPNPKRPTLAGVRQQQKKLSRPFRSPVIHTPVRLAPKPPTTSSGPLISSANSAFLKDAAETSKTPTTAAAASSSSQVSGVKLKHRTTRASSQFKSPLSSSSTSSDEAALVRLTPTIQSLERKLQLLRRALKVREDVQEEVLEGLVNKWSEAGKEVAWEVWDAVKDNVNTAEENEGNDRKGKKRAMEDSWEWDESPDSKKSKADGGGERNWGWDVVPVAERVGEEDSHAEGGGESHTEEDRTEEIPQPTLGTMLLQLGIAPETFGWSEEEGTFIDNNDKGA</sequence>
<feature type="region of interest" description="Disordered" evidence="1">
    <location>
        <begin position="444"/>
        <end position="503"/>
    </location>
</feature>
<feature type="region of interest" description="Disordered" evidence="1">
    <location>
        <begin position="649"/>
        <end position="762"/>
    </location>
</feature>
<feature type="compositionally biased region" description="Basic and acidic residues" evidence="1">
    <location>
        <begin position="677"/>
        <end position="688"/>
    </location>
</feature>
<feature type="compositionally biased region" description="Low complexity" evidence="1">
    <location>
        <begin position="572"/>
        <end position="586"/>
    </location>
</feature>
<reference evidence="2 3" key="1">
    <citation type="journal article" date="2018" name="Evol. Lett.">
        <title>Horizontal gene cluster transfer increased hallucinogenic mushroom diversity.</title>
        <authorList>
            <person name="Reynolds H.T."/>
            <person name="Vijayakumar V."/>
            <person name="Gluck-Thaler E."/>
            <person name="Korotkin H.B."/>
            <person name="Matheny P.B."/>
            <person name="Slot J.C."/>
        </authorList>
    </citation>
    <scope>NUCLEOTIDE SEQUENCE [LARGE SCALE GENOMIC DNA]</scope>
    <source>
        <strain evidence="2 3">2631</strain>
    </source>
</reference>
<dbReference type="Proteomes" id="UP000283269">
    <property type="component" value="Unassembled WGS sequence"/>
</dbReference>
<feature type="compositionally biased region" description="Basic and acidic residues" evidence="1">
    <location>
        <begin position="702"/>
        <end position="720"/>
    </location>
</feature>
<feature type="compositionally biased region" description="Basic and acidic residues" evidence="1">
    <location>
        <begin position="657"/>
        <end position="668"/>
    </location>
</feature>
<evidence type="ECO:0000313" key="2">
    <source>
        <dbReference type="EMBL" id="PPQ77715.1"/>
    </source>
</evidence>
<name>A0A409WGU6_PSICY</name>
<dbReference type="AlphaFoldDB" id="A0A409WGU6"/>
<protein>
    <submittedName>
        <fullName evidence="2">Uncharacterized protein</fullName>
    </submittedName>
</protein>
<feature type="region of interest" description="Disordered" evidence="1">
    <location>
        <begin position="240"/>
        <end position="269"/>
    </location>
</feature>
<feature type="compositionally biased region" description="Low complexity" evidence="1">
    <location>
        <begin position="547"/>
        <end position="560"/>
    </location>
</feature>
<feature type="region of interest" description="Disordered" evidence="1">
    <location>
        <begin position="180"/>
        <end position="223"/>
    </location>
</feature>